<proteinExistence type="predicted"/>
<evidence type="ECO:0000313" key="2">
    <source>
        <dbReference type="Proteomes" id="UP000799776"/>
    </source>
</evidence>
<reference evidence="1" key="1">
    <citation type="journal article" date="2020" name="Stud. Mycol.">
        <title>101 Dothideomycetes genomes: a test case for predicting lifestyles and emergence of pathogens.</title>
        <authorList>
            <person name="Haridas S."/>
            <person name="Albert R."/>
            <person name="Binder M."/>
            <person name="Bloem J."/>
            <person name="Labutti K."/>
            <person name="Salamov A."/>
            <person name="Andreopoulos B."/>
            <person name="Baker S."/>
            <person name="Barry K."/>
            <person name="Bills G."/>
            <person name="Bluhm B."/>
            <person name="Cannon C."/>
            <person name="Castanera R."/>
            <person name="Culley D."/>
            <person name="Daum C."/>
            <person name="Ezra D."/>
            <person name="Gonzalez J."/>
            <person name="Henrissat B."/>
            <person name="Kuo A."/>
            <person name="Liang C."/>
            <person name="Lipzen A."/>
            <person name="Lutzoni F."/>
            <person name="Magnuson J."/>
            <person name="Mondo S."/>
            <person name="Nolan M."/>
            <person name="Ohm R."/>
            <person name="Pangilinan J."/>
            <person name="Park H.-J."/>
            <person name="Ramirez L."/>
            <person name="Alfaro M."/>
            <person name="Sun H."/>
            <person name="Tritt A."/>
            <person name="Yoshinaga Y."/>
            <person name="Zwiers L.-H."/>
            <person name="Turgeon B."/>
            <person name="Goodwin S."/>
            <person name="Spatafora J."/>
            <person name="Crous P."/>
            <person name="Grigoriev I."/>
        </authorList>
    </citation>
    <scope>NUCLEOTIDE SEQUENCE</scope>
    <source>
        <strain evidence="1">CBS 121410</strain>
    </source>
</reference>
<accession>A0A6A5YBV0</accession>
<name>A0A6A5YBV0_9PEZI</name>
<organism evidence="1 2">
    <name type="scientific">Saccharata proteae CBS 121410</name>
    <dbReference type="NCBI Taxonomy" id="1314787"/>
    <lineage>
        <taxon>Eukaryota</taxon>
        <taxon>Fungi</taxon>
        <taxon>Dikarya</taxon>
        <taxon>Ascomycota</taxon>
        <taxon>Pezizomycotina</taxon>
        <taxon>Dothideomycetes</taxon>
        <taxon>Dothideomycetes incertae sedis</taxon>
        <taxon>Botryosphaeriales</taxon>
        <taxon>Saccharataceae</taxon>
        <taxon>Saccharata</taxon>
    </lineage>
</organism>
<dbReference type="Proteomes" id="UP000799776">
    <property type="component" value="Unassembled WGS sequence"/>
</dbReference>
<dbReference type="OrthoDB" id="4158189at2759"/>
<sequence length="142" mass="14919">MCGGDCENGRASVGGTIAVMRPTRETVVDEPAANCDLLFDKVDNKTQATLRTKNGSCFSSLTRYLIVIHRTGDLTALPPKDELLNAMHAMPIAPKSSNGVATMELPEELELSVGATGVIGRKVSLMASDGSATVAEGIIGWN</sequence>
<evidence type="ECO:0000313" key="1">
    <source>
        <dbReference type="EMBL" id="KAF2089198.1"/>
    </source>
</evidence>
<protein>
    <submittedName>
        <fullName evidence="1">Uncharacterized protein</fullName>
    </submittedName>
</protein>
<dbReference type="AlphaFoldDB" id="A0A6A5YBV0"/>
<keyword evidence="2" id="KW-1185">Reference proteome</keyword>
<gene>
    <name evidence="1" type="ORF">K490DRAFT_55789</name>
</gene>
<dbReference type="EMBL" id="ML978715">
    <property type="protein sequence ID" value="KAF2089198.1"/>
    <property type="molecule type" value="Genomic_DNA"/>
</dbReference>